<dbReference type="PANTHER" id="PTHR30461">
    <property type="entry name" value="DNA-INVERTASE FROM LAMBDOID PROPHAGE"/>
    <property type="match status" value="1"/>
</dbReference>
<proteinExistence type="predicted"/>
<comment type="caution">
    <text evidence="4">The sequence shown here is derived from an EMBL/GenBank/DDBJ whole genome shotgun (WGS) entry which is preliminary data.</text>
</comment>
<dbReference type="Pfam" id="PF13408">
    <property type="entry name" value="Zn_ribbon_recom"/>
    <property type="match status" value="1"/>
</dbReference>
<keyword evidence="5" id="KW-1185">Reference proteome</keyword>
<dbReference type="InterPro" id="IPR006119">
    <property type="entry name" value="Resolv_N"/>
</dbReference>
<dbReference type="PROSITE" id="PS51737">
    <property type="entry name" value="RECOMBINASE_DNA_BIND"/>
    <property type="match status" value="1"/>
</dbReference>
<dbReference type="Pfam" id="PF00239">
    <property type="entry name" value="Resolvase"/>
    <property type="match status" value="1"/>
</dbReference>
<dbReference type="InterPro" id="IPR025827">
    <property type="entry name" value="Zn_ribbon_recom_dom"/>
</dbReference>
<organism evidence="4 5">
    <name type="scientific">Clostridium muellerianum</name>
    <dbReference type="NCBI Taxonomy" id="2716538"/>
    <lineage>
        <taxon>Bacteria</taxon>
        <taxon>Bacillati</taxon>
        <taxon>Bacillota</taxon>
        <taxon>Clostridia</taxon>
        <taxon>Eubacteriales</taxon>
        <taxon>Clostridiaceae</taxon>
        <taxon>Clostridium</taxon>
    </lineage>
</organism>
<dbReference type="InterPro" id="IPR011109">
    <property type="entry name" value="DNA_bind_recombinase_dom"/>
</dbReference>
<dbReference type="PROSITE" id="PS51736">
    <property type="entry name" value="RECOMBINASES_3"/>
    <property type="match status" value="1"/>
</dbReference>
<feature type="domain" description="Resolvase/invertase-type recombinase catalytic" evidence="2">
    <location>
        <begin position="5"/>
        <end position="151"/>
    </location>
</feature>
<dbReference type="InterPro" id="IPR050639">
    <property type="entry name" value="SSR_resolvase"/>
</dbReference>
<evidence type="ECO:0000259" key="2">
    <source>
        <dbReference type="PROSITE" id="PS51736"/>
    </source>
</evidence>
<dbReference type="AlphaFoldDB" id="A0A7Y0HQR3"/>
<dbReference type="PANTHER" id="PTHR30461:SF23">
    <property type="entry name" value="DNA RECOMBINASE-RELATED"/>
    <property type="match status" value="1"/>
</dbReference>
<dbReference type="SUPFAM" id="SSF53041">
    <property type="entry name" value="Resolvase-like"/>
    <property type="match status" value="1"/>
</dbReference>
<keyword evidence="1" id="KW-0175">Coiled coil</keyword>
<dbReference type="InterPro" id="IPR036162">
    <property type="entry name" value="Resolvase-like_N_sf"/>
</dbReference>
<dbReference type="RefSeq" id="WP_169299005.1">
    <property type="nucleotide sequence ID" value="NZ_JABBNI010000036.1"/>
</dbReference>
<reference evidence="4 5" key="2">
    <citation type="submission" date="2020-06" db="EMBL/GenBank/DDBJ databases">
        <title>Complete Genome Sequence of Clostridium muelleri sp. nov. P21T, an Acid-Alcohol Producing Acetogen Isolated from Old Hay.</title>
        <authorList>
            <person name="Duncan K.E."/>
            <person name="Tanner R.S."/>
        </authorList>
    </citation>
    <scope>NUCLEOTIDE SEQUENCE [LARGE SCALE GENOMIC DNA]</scope>
    <source>
        <strain evidence="4 5">P21</strain>
    </source>
</reference>
<dbReference type="Gene3D" id="3.40.50.1390">
    <property type="entry name" value="Resolvase, N-terminal catalytic domain"/>
    <property type="match status" value="1"/>
</dbReference>
<dbReference type="Pfam" id="PF07508">
    <property type="entry name" value="Recombinase"/>
    <property type="match status" value="1"/>
</dbReference>
<reference evidence="4 5" key="1">
    <citation type="submission" date="2020-04" db="EMBL/GenBank/DDBJ databases">
        <authorList>
            <person name="Doyle D.A."/>
        </authorList>
    </citation>
    <scope>NUCLEOTIDE SEQUENCE [LARGE SCALE GENOMIC DNA]</scope>
    <source>
        <strain evidence="4 5">P21</strain>
    </source>
</reference>
<gene>
    <name evidence="4" type="ORF">HBE96_17545</name>
</gene>
<dbReference type="InterPro" id="IPR038109">
    <property type="entry name" value="DNA_bind_recomb_sf"/>
</dbReference>
<evidence type="ECO:0000313" key="4">
    <source>
        <dbReference type="EMBL" id="NMM64426.1"/>
    </source>
</evidence>
<evidence type="ECO:0000313" key="5">
    <source>
        <dbReference type="Proteomes" id="UP000537131"/>
    </source>
</evidence>
<dbReference type="Gene3D" id="3.90.1750.20">
    <property type="entry name" value="Putative Large Serine Recombinase, Chain B, Domain 2"/>
    <property type="match status" value="1"/>
</dbReference>
<feature type="domain" description="Recombinase" evidence="3">
    <location>
        <begin position="157"/>
        <end position="300"/>
    </location>
</feature>
<accession>A0A7Y0HQR3</accession>
<sequence>MSNIDVYGYVRLSRDDDKEQNSLNNQKKIIIDYASRKSYNLIKIFEDDNVSGMTFDREGINDLKDAIEDRTVQAVLVKDLSRLGRHKAYSSLFMEQLKQIGIKVISITENIDSFDENDDLVIGVKQILNEQYAKDISRKIRSAFKQKQKEGLVIIPPFGYEKNKFTKEITIKKESAEIVRLIYKLYADGYGTKKIAEHLTVSHYHTPSWYQKQSMGKTYHAGKKWIGQDIWSDRTVSRILENDAYIGTLRCGVSSRSVIYKYKKELPKEEHVVHENYYEPIIDKSLWSIVQSIRANRSKNNVRASNNTKIHRYAGLLSCSDCGASFVAKKRKDYVEYVCNGYHRFGTSVCTSHRIREEKLDKFVHAYLDRVKDVAEINLQRIDQFIKEWNYRKRDYNKSIENIQLQVIELKDEIKAYAKQLAKELISEELFQELTQETKEKIKLLEQQCNSLEEVKEINREANQGIIYSIAMLKEIIAGGEITNAQIQMLFNKMSIRENEDGTLSIDGTLNAPFKQHIMLA</sequence>
<dbReference type="GO" id="GO:0003677">
    <property type="term" value="F:DNA binding"/>
    <property type="evidence" value="ECO:0007669"/>
    <property type="project" value="InterPro"/>
</dbReference>
<dbReference type="EMBL" id="JABBNI010000036">
    <property type="protein sequence ID" value="NMM64426.1"/>
    <property type="molecule type" value="Genomic_DNA"/>
</dbReference>
<name>A0A7Y0HQR3_9CLOT</name>
<evidence type="ECO:0000259" key="3">
    <source>
        <dbReference type="PROSITE" id="PS51737"/>
    </source>
</evidence>
<protein>
    <submittedName>
        <fullName evidence="4">Recombinase family protein</fullName>
    </submittedName>
</protein>
<evidence type="ECO:0000256" key="1">
    <source>
        <dbReference type="SAM" id="Coils"/>
    </source>
</evidence>
<dbReference type="SMART" id="SM00857">
    <property type="entry name" value="Resolvase"/>
    <property type="match status" value="1"/>
</dbReference>
<dbReference type="GO" id="GO:0000150">
    <property type="term" value="F:DNA strand exchange activity"/>
    <property type="evidence" value="ECO:0007669"/>
    <property type="project" value="InterPro"/>
</dbReference>
<dbReference type="Proteomes" id="UP000537131">
    <property type="component" value="Unassembled WGS sequence"/>
</dbReference>
<feature type="coiled-coil region" evidence="1">
    <location>
        <begin position="393"/>
        <end position="462"/>
    </location>
</feature>